<organism evidence="11 12">
    <name type="scientific">Monodelphis domestica</name>
    <name type="common">Gray short-tailed opossum</name>
    <dbReference type="NCBI Taxonomy" id="13616"/>
    <lineage>
        <taxon>Eukaryota</taxon>
        <taxon>Metazoa</taxon>
        <taxon>Chordata</taxon>
        <taxon>Craniata</taxon>
        <taxon>Vertebrata</taxon>
        <taxon>Euteleostomi</taxon>
        <taxon>Mammalia</taxon>
        <taxon>Metatheria</taxon>
        <taxon>Didelphimorphia</taxon>
        <taxon>Didelphidae</taxon>
        <taxon>Monodelphis</taxon>
    </lineage>
</organism>
<dbReference type="InParanoid" id="A0A5F8G9A4"/>
<keyword evidence="6" id="KW-0720">Serine protease</keyword>
<keyword evidence="5" id="KW-0378">Hydrolase</keyword>
<evidence type="ECO:0000256" key="1">
    <source>
        <dbReference type="ARBA" id="ARBA00004613"/>
    </source>
</evidence>
<keyword evidence="4 9" id="KW-0732">Signal</keyword>
<evidence type="ECO:0000256" key="9">
    <source>
        <dbReference type="SAM" id="SignalP"/>
    </source>
</evidence>
<evidence type="ECO:0000259" key="10">
    <source>
        <dbReference type="PROSITE" id="PS50240"/>
    </source>
</evidence>
<dbReference type="GO" id="GO:0004252">
    <property type="term" value="F:serine-type endopeptidase activity"/>
    <property type="evidence" value="ECO:0007669"/>
    <property type="project" value="InterPro"/>
</dbReference>
<dbReference type="InterPro" id="IPR001254">
    <property type="entry name" value="Trypsin_dom"/>
</dbReference>
<feature type="domain" description="Peptidase S1" evidence="10">
    <location>
        <begin position="1"/>
        <end position="101"/>
    </location>
</feature>
<dbReference type="Bgee" id="ENSMODG00000039168">
    <property type="expression patterns" value="Expressed in spermatid and 7 other cell types or tissues"/>
</dbReference>
<keyword evidence="3" id="KW-0645">Protease</keyword>
<dbReference type="FunFam" id="2.40.10.10:FF:000054">
    <property type="entry name" value="Complement C1r subcomponent"/>
    <property type="match status" value="1"/>
</dbReference>
<keyword evidence="7" id="KW-1015">Disulfide bond</keyword>
<reference evidence="11 12" key="1">
    <citation type="journal article" date="2007" name="Nature">
        <title>Genome of the marsupial Monodelphis domestica reveals innovation in non-coding sequences.</title>
        <authorList>
            <person name="Mikkelsen T.S."/>
            <person name="Wakefield M.J."/>
            <person name="Aken B."/>
            <person name="Amemiya C.T."/>
            <person name="Chang J.L."/>
            <person name="Duke S."/>
            <person name="Garber M."/>
            <person name="Gentles A.J."/>
            <person name="Goodstadt L."/>
            <person name="Heger A."/>
            <person name="Jurka J."/>
            <person name="Kamal M."/>
            <person name="Mauceli E."/>
            <person name="Searle S.M."/>
            <person name="Sharpe T."/>
            <person name="Baker M.L."/>
            <person name="Batzer M.A."/>
            <person name="Benos P.V."/>
            <person name="Belov K."/>
            <person name="Clamp M."/>
            <person name="Cook A."/>
            <person name="Cuff J."/>
            <person name="Das R."/>
            <person name="Davidow L."/>
            <person name="Deakin J.E."/>
            <person name="Fazzari M.J."/>
            <person name="Glass J.L."/>
            <person name="Grabherr M."/>
            <person name="Greally J.M."/>
            <person name="Gu W."/>
            <person name="Hore T.A."/>
            <person name="Huttley G.A."/>
            <person name="Kleber M."/>
            <person name="Jirtle R.L."/>
            <person name="Koina E."/>
            <person name="Lee J.T."/>
            <person name="Mahony S."/>
            <person name="Marra M.A."/>
            <person name="Miller R.D."/>
            <person name="Nicholls R.D."/>
            <person name="Oda M."/>
            <person name="Papenfuss A.T."/>
            <person name="Parra Z.E."/>
            <person name="Pollock D.D."/>
            <person name="Ray D.A."/>
            <person name="Schein J.E."/>
            <person name="Speed T.P."/>
            <person name="Thompson K."/>
            <person name="VandeBerg J.L."/>
            <person name="Wade C.M."/>
            <person name="Walker J.A."/>
            <person name="Waters P.D."/>
            <person name="Webber C."/>
            <person name="Weidman J.R."/>
            <person name="Xie X."/>
            <person name="Zody M.C."/>
            <person name="Baldwin J."/>
            <person name="Abdouelleil A."/>
            <person name="Abdulkadir J."/>
            <person name="Abebe A."/>
            <person name="Abera B."/>
            <person name="Abreu J."/>
            <person name="Acer S.C."/>
            <person name="Aftuck L."/>
            <person name="Alexander A."/>
            <person name="An P."/>
            <person name="Anderson E."/>
            <person name="Anderson S."/>
            <person name="Arachi H."/>
            <person name="Azer M."/>
            <person name="Bachantsang P."/>
            <person name="Barry A."/>
            <person name="Bayul T."/>
            <person name="Berlin A."/>
            <person name="Bessette D."/>
            <person name="Bloom T."/>
            <person name="Bloom T."/>
            <person name="Boguslavskiy L."/>
            <person name="Bonnet C."/>
            <person name="Boukhgalter B."/>
            <person name="Bourzgui I."/>
            <person name="Brown A."/>
            <person name="Cahill P."/>
            <person name="Channer S."/>
            <person name="Cheshatsang Y."/>
            <person name="Chuda L."/>
            <person name="Citroen M."/>
            <person name="Collymore A."/>
            <person name="Cooke P."/>
            <person name="Costello M."/>
            <person name="D'Aco K."/>
            <person name="Daza R."/>
            <person name="De Haan G."/>
            <person name="DeGray S."/>
            <person name="DeMaso C."/>
            <person name="Dhargay N."/>
            <person name="Dooley K."/>
            <person name="Dooley E."/>
            <person name="Doricent M."/>
            <person name="Dorje P."/>
            <person name="Dorjee K."/>
            <person name="Dupes A."/>
            <person name="Elong R."/>
            <person name="Falk J."/>
            <person name="Farina A."/>
            <person name="Faro S."/>
            <person name="Ferguson D."/>
            <person name="Fisher S."/>
            <person name="Foley C.D."/>
            <person name="Franke A."/>
            <person name="Friedrich D."/>
            <person name="Gadbois L."/>
            <person name="Gearin G."/>
            <person name="Gearin C.R."/>
            <person name="Giannoukos G."/>
            <person name="Goode T."/>
            <person name="Graham J."/>
            <person name="Grandbois E."/>
            <person name="Grewal S."/>
            <person name="Gyaltsen K."/>
            <person name="Hafez N."/>
            <person name="Hagos B."/>
            <person name="Hall J."/>
            <person name="Henson C."/>
            <person name="Hollinger A."/>
            <person name="Honan T."/>
            <person name="Huard M.D."/>
            <person name="Hughes L."/>
            <person name="Hurhula B."/>
            <person name="Husby M.E."/>
            <person name="Kamat A."/>
            <person name="Kanga B."/>
            <person name="Kashin S."/>
            <person name="Khazanovich D."/>
            <person name="Kisner P."/>
            <person name="Lance K."/>
            <person name="Lara M."/>
            <person name="Lee W."/>
            <person name="Lennon N."/>
            <person name="Letendre F."/>
            <person name="LeVine R."/>
            <person name="Lipovsky A."/>
            <person name="Liu X."/>
            <person name="Liu J."/>
            <person name="Liu S."/>
            <person name="Lokyitsang T."/>
            <person name="Lokyitsang Y."/>
            <person name="Lubonja R."/>
            <person name="Lui A."/>
            <person name="MacDonald P."/>
            <person name="Magnisalis V."/>
            <person name="Maru K."/>
            <person name="Matthews C."/>
            <person name="McCusker W."/>
            <person name="McDonough S."/>
            <person name="Mehta T."/>
            <person name="Meldrim J."/>
            <person name="Meneus L."/>
            <person name="Mihai O."/>
            <person name="Mihalev A."/>
            <person name="Mihova T."/>
            <person name="Mittelman R."/>
            <person name="Mlenga V."/>
            <person name="Montmayeur A."/>
            <person name="Mulrain L."/>
            <person name="Navidi A."/>
            <person name="Naylor J."/>
            <person name="Negash T."/>
            <person name="Nguyen T."/>
            <person name="Nguyen N."/>
            <person name="Nicol R."/>
            <person name="Norbu C."/>
            <person name="Norbu N."/>
            <person name="Novod N."/>
            <person name="O'Neill B."/>
            <person name="Osman S."/>
            <person name="Markiewicz E."/>
            <person name="Oyono O.L."/>
            <person name="Patti C."/>
            <person name="Phunkhang P."/>
            <person name="Pierre F."/>
            <person name="Priest M."/>
            <person name="Raghuraman S."/>
            <person name="Rege F."/>
            <person name="Reyes R."/>
            <person name="Rise C."/>
            <person name="Rogov P."/>
            <person name="Ross K."/>
            <person name="Ryan E."/>
            <person name="Settipalli S."/>
            <person name="Shea T."/>
            <person name="Sherpa N."/>
            <person name="Shi L."/>
            <person name="Shih D."/>
            <person name="Sparrow T."/>
            <person name="Spaulding J."/>
            <person name="Stalker J."/>
            <person name="Stange-Thomann N."/>
            <person name="Stavropoulos S."/>
            <person name="Stone C."/>
            <person name="Strader C."/>
            <person name="Tesfaye S."/>
            <person name="Thomson T."/>
            <person name="Thoulutsang Y."/>
            <person name="Thoulutsang D."/>
            <person name="Topham K."/>
            <person name="Topping I."/>
            <person name="Tsamla T."/>
            <person name="Vassiliev H."/>
            <person name="Vo A."/>
            <person name="Wangchuk T."/>
            <person name="Wangdi T."/>
            <person name="Weiand M."/>
            <person name="Wilkinson J."/>
            <person name="Wilson A."/>
            <person name="Yadav S."/>
            <person name="Young G."/>
            <person name="Yu Q."/>
            <person name="Zembek L."/>
            <person name="Zhong D."/>
            <person name="Zimmer A."/>
            <person name="Zwirko Z."/>
            <person name="Jaffe D.B."/>
            <person name="Alvarez P."/>
            <person name="Brockman W."/>
            <person name="Butler J."/>
            <person name="Chin C."/>
            <person name="Gnerre S."/>
            <person name="MacCallum I."/>
            <person name="Graves J.A."/>
            <person name="Ponting C.P."/>
            <person name="Breen M."/>
            <person name="Samollow P.B."/>
            <person name="Lander E.S."/>
            <person name="Lindblad-Toh K."/>
        </authorList>
    </citation>
    <scope>NUCLEOTIDE SEQUENCE [LARGE SCALE GENOMIC DNA]</scope>
</reference>
<evidence type="ECO:0000256" key="6">
    <source>
        <dbReference type="ARBA" id="ARBA00022825"/>
    </source>
</evidence>
<dbReference type="STRING" id="13616.ENSMODP00000044057"/>
<dbReference type="InterPro" id="IPR043504">
    <property type="entry name" value="Peptidase_S1_PA_chymotrypsin"/>
</dbReference>
<dbReference type="GO" id="GO:0005576">
    <property type="term" value="C:extracellular region"/>
    <property type="evidence" value="ECO:0007669"/>
    <property type="project" value="UniProtKB-SubCell"/>
</dbReference>
<evidence type="ECO:0000313" key="12">
    <source>
        <dbReference type="Proteomes" id="UP000002280"/>
    </source>
</evidence>
<feature type="chain" id="PRO_5023821904" description="Peptidase S1 domain-containing protein" evidence="9">
    <location>
        <begin position="22"/>
        <end position="102"/>
    </location>
</feature>
<dbReference type="SMART" id="SM00020">
    <property type="entry name" value="Tryp_SPc"/>
    <property type="match status" value="1"/>
</dbReference>
<dbReference type="InterPro" id="IPR009003">
    <property type="entry name" value="Peptidase_S1_PA"/>
</dbReference>
<dbReference type="GeneTree" id="ENSGT01020000230389"/>
<dbReference type="SUPFAM" id="SSF50494">
    <property type="entry name" value="Trypsin-like serine proteases"/>
    <property type="match status" value="1"/>
</dbReference>
<dbReference type="PROSITE" id="PS00135">
    <property type="entry name" value="TRYPSIN_SER"/>
    <property type="match status" value="1"/>
</dbReference>
<keyword evidence="12" id="KW-1185">Reference proteome</keyword>
<evidence type="ECO:0000256" key="5">
    <source>
        <dbReference type="ARBA" id="ARBA00022801"/>
    </source>
</evidence>
<dbReference type="OMA" id="MEICAGR"/>
<comment type="subcellular location">
    <subcellularLocation>
        <location evidence="1">Secreted</location>
    </subcellularLocation>
</comment>
<name>A0A5F8G9A4_MONDO</name>
<dbReference type="Ensembl" id="ENSMODT00000060473.1">
    <property type="protein sequence ID" value="ENSMODP00000044057.1"/>
    <property type="gene ID" value="ENSMODG00000039168.1"/>
</dbReference>
<protein>
    <recommendedName>
        <fullName evidence="10">Peptidase S1 domain-containing protein</fullName>
    </recommendedName>
</protein>
<evidence type="ECO:0000256" key="8">
    <source>
        <dbReference type="ARBA" id="ARBA00023180"/>
    </source>
</evidence>
<dbReference type="Gene3D" id="2.40.10.10">
    <property type="entry name" value="Trypsin-like serine proteases"/>
    <property type="match status" value="1"/>
</dbReference>
<keyword evidence="8" id="KW-0325">Glycoprotein</keyword>
<evidence type="ECO:0000256" key="4">
    <source>
        <dbReference type="ARBA" id="ARBA00022729"/>
    </source>
</evidence>
<reference evidence="11" key="2">
    <citation type="submission" date="2025-08" db="UniProtKB">
        <authorList>
            <consortium name="Ensembl"/>
        </authorList>
    </citation>
    <scope>IDENTIFICATION</scope>
</reference>
<dbReference type="PANTHER" id="PTHR24264">
    <property type="entry name" value="TRYPSIN-RELATED"/>
    <property type="match status" value="1"/>
</dbReference>
<evidence type="ECO:0000256" key="3">
    <source>
        <dbReference type="ARBA" id="ARBA00022670"/>
    </source>
</evidence>
<dbReference type="Pfam" id="PF00089">
    <property type="entry name" value="Trypsin"/>
    <property type="match status" value="1"/>
</dbReference>
<feature type="signal peptide" evidence="9">
    <location>
        <begin position="1"/>
        <end position="21"/>
    </location>
</feature>
<keyword evidence="2" id="KW-0964">Secreted</keyword>
<sequence length="102" mass="10592">RGEPQPGAAHLSLCLPCLSLTITPNNTCHSVFPGKITENMVCAGGSMVGQDACQGDSGGPLVCDNVLQGLVSWGLGCGQLGTPGVYVKICKYLDWIQTTVKN</sequence>
<evidence type="ECO:0000256" key="7">
    <source>
        <dbReference type="ARBA" id="ARBA00023157"/>
    </source>
</evidence>
<reference evidence="11" key="3">
    <citation type="submission" date="2025-09" db="UniProtKB">
        <authorList>
            <consortium name="Ensembl"/>
        </authorList>
    </citation>
    <scope>IDENTIFICATION</scope>
</reference>
<evidence type="ECO:0000256" key="2">
    <source>
        <dbReference type="ARBA" id="ARBA00022525"/>
    </source>
</evidence>
<dbReference type="InterPro" id="IPR050127">
    <property type="entry name" value="Serine_Proteases_S1"/>
</dbReference>
<dbReference type="PANTHER" id="PTHR24264:SF65">
    <property type="entry name" value="SRCR DOMAIN-CONTAINING PROTEIN"/>
    <property type="match status" value="1"/>
</dbReference>
<dbReference type="AlphaFoldDB" id="A0A5F8G9A4"/>
<dbReference type="PROSITE" id="PS50240">
    <property type="entry name" value="TRYPSIN_DOM"/>
    <property type="match status" value="1"/>
</dbReference>
<proteinExistence type="predicted"/>
<dbReference type="Proteomes" id="UP000002280">
    <property type="component" value="Chromosome 4"/>
</dbReference>
<evidence type="ECO:0000313" key="11">
    <source>
        <dbReference type="Ensembl" id="ENSMODP00000044057.1"/>
    </source>
</evidence>
<dbReference type="InterPro" id="IPR033116">
    <property type="entry name" value="TRYPSIN_SER"/>
</dbReference>
<accession>A0A5F8G9A4</accession>
<dbReference type="GO" id="GO:0006508">
    <property type="term" value="P:proteolysis"/>
    <property type="evidence" value="ECO:0007669"/>
    <property type="project" value="UniProtKB-KW"/>
</dbReference>